<evidence type="ECO:0000259" key="1">
    <source>
        <dbReference type="Pfam" id="PF22917"/>
    </source>
</evidence>
<dbReference type="RefSeq" id="XP_033537967.1">
    <property type="nucleotide sequence ID" value="XM_033682701.1"/>
</dbReference>
<name>A0A6G1GEJ8_9PEZI</name>
<dbReference type="AlphaFoldDB" id="A0A6G1GEJ8"/>
<reference evidence="4" key="2">
    <citation type="submission" date="2020-04" db="EMBL/GenBank/DDBJ databases">
        <authorList>
            <consortium name="NCBI Genome Project"/>
        </authorList>
    </citation>
    <scope>NUCLEOTIDE SEQUENCE</scope>
    <source>
        <strain evidence="4">CBS 781.70</strain>
    </source>
</reference>
<organism evidence="2">
    <name type="scientific">Eremomyces bilateralis CBS 781.70</name>
    <dbReference type="NCBI Taxonomy" id="1392243"/>
    <lineage>
        <taxon>Eukaryota</taxon>
        <taxon>Fungi</taxon>
        <taxon>Dikarya</taxon>
        <taxon>Ascomycota</taxon>
        <taxon>Pezizomycotina</taxon>
        <taxon>Dothideomycetes</taxon>
        <taxon>Dothideomycetes incertae sedis</taxon>
        <taxon>Eremomycetales</taxon>
        <taxon>Eremomycetaceae</taxon>
        <taxon>Eremomyces</taxon>
    </lineage>
</organism>
<proteinExistence type="predicted"/>
<reference evidence="2 4" key="1">
    <citation type="submission" date="2020-01" db="EMBL/GenBank/DDBJ databases">
        <authorList>
            <consortium name="DOE Joint Genome Institute"/>
            <person name="Haridas S."/>
            <person name="Albert R."/>
            <person name="Binder M."/>
            <person name="Bloem J."/>
            <person name="Labutti K."/>
            <person name="Salamov A."/>
            <person name="Andreopoulos B."/>
            <person name="Baker S.E."/>
            <person name="Barry K."/>
            <person name="Bills G."/>
            <person name="Bluhm B.H."/>
            <person name="Cannon C."/>
            <person name="Castanera R."/>
            <person name="Culley D.E."/>
            <person name="Daum C."/>
            <person name="Ezra D."/>
            <person name="Gonzalez J.B."/>
            <person name="Henrissat B."/>
            <person name="Kuo A."/>
            <person name="Liang C."/>
            <person name="Lipzen A."/>
            <person name="Lutzoni F."/>
            <person name="Magnuson J."/>
            <person name="Mondo S."/>
            <person name="Nolan M."/>
            <person name="Ohm R."/>
            <person name="Pangilinan J."/>
            <person name="Park H.-J."/>
            <person name="Ramirez L."/>
            <person name="Alfaro M."/>
            <person name="Sun H."/>
            <person name="Tritt A."/>
            <person name="Yoshinaga Y."/>
            <person name="Zwiers L.-H."/>
            <person name="Turgeon B.G."/>
            <person name="Goodwin S.B."/>
            <person name="Spatafora J.W."/>
            <person name="Crous P.W."/>
            <person name="Grigoriev I.V."/>
        </authorList>
    </citation>
    <scope>NUCLEOTIDE SEQUENCE</scope>
    <source>
        <strain evidence="2 4">CBS 781.70</strain>
    </source>
</reference>
<protein>
    <submittedName>
        <fullName evidence="2 4">NAD dependent epimerase/dehydratase family protein-like protein</fullName>
    </submittedName>
</protein>
<evidence type="ECO:0000313" key="2">
    <source>
        <dbReference type="EMBL" id="KAF1816336.1"/>
    </source>
</evidence>
<dbReference type="CDD" id="cd08948">
    <property type="entry name" value="5beta-POR_like_SDR_a"/>
    <property type="match status" value="1"/>
</dbReference>
<dbReference type="InterPro" id="IPR036291">
    <property type="entry name" value="NAD(P)-bd_dom_sf"/>
</dbReference>
<gene>
    <name evidence="2 4" type="ORF">P152DRAFT_511128</name>
</gene>
<dbReference type="Pfam" id="PF22917">
    <property type="entry name" value="PRISE"/>
    <property type="match status" value="1"/>
</dbReference>
<accession>A0A6G1GEJ8</accession>
<reference evidence="4" key="3">
    <citation type="submission" date="2025-04" db="UniProtKB">
        <authorList>
            <consortium name="RefSeq"/>
        </authorList>
    </citation>
    <scope>IDENTIFICATION</scope>
    <source>
        <strain evidence="4">CBS 781.70</strain>
    </source>
</reference>
<dbReference type="Proteomes" id="UP000504638">
    <property type="component" value="Unplaced"/>
</dbReference>
<sequence length="429" mass="48417">MASKPELQQVYSKGIYHGLPVYPSEVKGLTAIVTGANGISGQHMVRALGEAPERWAKIYCLSRRPPAVADALPPNAVHIPLDFMTSPEEIGRVLKENGVTANYVFFYSYIQVPSSDGKRLWDNADEMVRVNTLLLTNFLEALPLASIMPKNIMLQTGAKNYGVHLGPAVSPQDEDDPRILLEPNFYASQEDSLWAFCGKHGINWSVARPSWVVGAVPDAAMNIAYPLAVYATVQKHLGRKLEFPSDIISWENAQVNSTALMNGYFEEWAALSPQAQNEAFNTTDDCMWSWARFWPEFAKWFGLEYTRPDPEKDQYQEMWNKYDPPPRGFGGPGNMKARFTLTSWAKQPEVQAAWREIATKHGLIEKELRDPDRVFGFADAALLLSHPIQMRMGKARKLGWHGFVDSSESYRETFEGFVKLNMLPQLPWQ</sequence>
<dbReference type="GeneID" id="54423271"/>
<dbReference type="InterPro" id="IPR055222">
    <property type="entry name" value="PRISE-like_Rossmann-fold"/>
</dbReference>
<dbReference type="OrthoDB" id="1731983at2759"/>
<dbReference type="EMBL" id="ML975150">
    <property type="protein sequence ID" value="KAF1816336.1"/>
    <property type="molecule type" value="Genomic_DNA"/>
</dbReference>
<dbReference type="PANTHER" id="PTHR32487">
    <property type="entry name" value="3-OXO-DELTA(4,5)-STEROID 5-BETA-REDUCTASE"/>
    <property type="match status" value="1"/>
</dbReference>
<feature type="domain" description="PRISE-like Rossmann-fold" evidence="1">
    <location>
        <begin position="31"/>
        <end position="308"/>
    </location>
</feature>
<evidence type="ECO:0000313" key="4">
    <source>
        <dbReference type="RefSeq" id="XP_033537967.1"/>
    </source>
</evidence>
<keyword evidence="3" id="KW-1185">Reference proteome</keyword>
<evidence type="ECO:0000313" key="3">
    <source>
        <dbReference type="Proteomes" id="UP000504638"/>
    </source>
</evidence>
<dbReference type="PANTHER" id="PTHR32487:SF29">
    <property type="entry name" value="NAD-DEPENDENT EPIMERASE_DEHYDRATASE DOMAIN-CONTAINING PROTEIN"/>
    <property type="match status" value="1"/>
</dbReference>
<dbReference type="SUPFAM" id="SSF51735">
    <property type="entry name" value="NAD(P)-binding Rossmann-fold domains"/>
    <property type="match status" value="1"/>
</dbReference>
<dbReference type="Gene3D" id="3.40.50.720">
    <property type="entry name" value="NAD(P)-binding Rossmann-like Domain"/>
    <property type="match status" value="1"/>
</dbReference>